<name>A0A512C1G7_9HYPH</name>
<dbReference type="EMBL" id="BJYU01000149">
    <property type="protein sequence ID" value="GEO18061.1"/>
    <property type="molecule type" value="Genomic_DNA"/>
</dbReference>
<dbReference type="Proteomes" id="UP000321085">
    <property type="component" value="Unassembled WGS sequence"/>
</dbReference>
<dbReference type="AlphaFoldDB" id="A0A512C1G7"/>
<accession>A0A512C1G7</accession>
<evidence type="ECO:0000313" key="2">
    <source>
        <dbReference type="Proteomes" id="UP000321085"/>
    </source>
</evidence>
<gene>
    <name evidence="1" type="ORF">MAE02_57570</name>
</gene>
<keyword evidence="2" id="KW-1185">Reference proteome</keyword>
<comment type="caution">
    <text evidence="1">The sequence shown here is derived from an EMBL/GenBank/DDBJ whole genome shotgun (WGS) entry which is preliminary data.</text>
</comment>
<organism evidence="1 2">
    <name type="scientific">Microvirga aerophila</name>
    <dbReference type="NCBI Taxonomy" id="670291"/>
    <lineage>
        <taxon>Bacteria</taxon>
        <taxon>Pseudomonadati</taxon>
        <taxon>Pseudomonadota</taxon>
        <taxon>Alphaproteobacteria</taxon>
        <taxon>Hyphomicrobiales</taxon>
        <taxon>Methylobacteriaceae</taxon>
        <taxon>Microvirga</taxon>
    </lineage>
</organism>
<protein>
    <submittedName>
        <fullName evidence="1">Uncharacterized protein</fullName>
    </submittedName>
</protein>
<evidence type="ECO:0000313" key="1">
    <source>
        <dbReference type="EMBL" id="GEO18061.1"/>
    </source>
</evidence>
<proteinExistence type="predicted"/>
<reference evidence="1 2" key="1">
    <citation type="submission" date="2019-07" db="EMBL/GenBank/DDBJ databases">
        <title>Whole genome shotgun sequence of Microvirga aerophila NBRC 106136.</title>
        <authorList>
            <person name="Hosoyama A."/>
            <person name="Uohara A."/>
            <person name="Ohji S."/>
            <person name="Ichikawa N."/>
        </authorList>
    </citation>
    <scope>NUCLEOTIDE SEQUENCE [LARGE SCALE GENOMIC DNA]</scope>
    <source>
        <strain evidence="1 2">NBRC 106136</strain>
    </source>
</reference>
<sequence>MGQLRLWHVEQCIGGNRLGSAGRYRRGLTLRLRDLKPKQYANFVAYFGLKPFTYLGVLPPFRGPLA</sequence>